<feature type="binding site" evidence="14">
    <location>
        <position position="175"/>
    </location>
    <ligand>
        <name>ATP</name>
        <dbReference type="ChEBI" id="CHEBI:30616"/>
    </ligand>
</feature>
<evidence type="ECO:0000256" key="10">
    <source>
        <dbReference type="ARBA" id="ARBA00022840"/>
    </source>
</evidence>
<sequence length="302" mass="33204">MAAKILRQGGIVLFPTETVYGLGVDSRNLSACLEIYKIKNRPADNPLIVHLANPEQIAEIADITEDGYRIIRQFMPGPITIILRKKDESVYSTGLSTIAVRVPAHKLCAEMLSDFGGPVSAPSANLSGRPSITRYEDAVEEFDGLVDLILQGDEPTIGLESTVVDLSVDPPRLLRPGLYGVEELSRVLPNLASVGDRATQAQPMSPGLKYKHYAPECEVYFVQSNPLPEQNSAAIGIGIDIDDWAFAVRVNDNFGYMRELYSFFRDCDKKGIRKAYCFPPANEAGKEALLNRIRKASEGSRT</sequence>
<dbReference type="PROSITE" id="PS51163">
    <property type="entry name" value="YRDC"/>
    <property type="match status" value="1"/>
</dbReference>
<comment type="similarity">
    <text evidence="2 13">Belongs to the SUA5 family.</text>
</comment>
<evidence type="ECO:0000256" key="1">
    <source>
        <dbReference type="ARBA" id="ARBA00004496"/>
    </source>
</evidence>
<reference evidence="16" key="1">
    <citation type="submission" date="2013-05" db="EMBL/GenBank/DDBJ databases">
        <authorList>
            <person name="Harkins D.M."/>
            <person name="Durkin A.S."/>
            <person name="Brinkac L.M."/>
            <person name="Haft D.H."/>
            <person name="Selengut J.D."/>
            <person name="Sanka R."/>
            <person name="DePew J."/>
            <person name="Purushe J."/>
            <person name="Hartskeerl R.A."/>
            <person name="Ahmed A."/>
            <person name="van der Linden H."/>
            <person name="Goris M.G.A."/>
            <person name="Vinetz J.M."/>
            <person name="Sutton G.G."/>
            <person name="Nierman W.C."/>
            <person name="Fouts D.E."/>
        </authorList>
    </citation>
    <scope>NUCLEOTIDE SEQUENCE [LARGE SCALE GENOMIC DNA]</scope>
    <source>
        <strain evidence="16">5399</strain>
    </source>
</reference>
<feature type="binding site" evidence="14">
    <location>
        <position position="161"/>
    </location>
    <ligand>
        <name>L-threonine</name>
        <dbReference type="ChEBI" id="CHEBI:57926"/>
    </ligand>
</feature>
<protein>
    <recommendedName>
        <fullName evidence="4 13">Threonylcarbamoyl-AMP synthase</fullName>
        <shortName evidence="13">TC-AMP synthase</shortName>
        <ecNumber evidence="3 13">2.7.7.87</ecNumber>
    </recommendedName>
    <alternativeName>
        <fullName evidence="11 13">L-threonylcarbamoyladenylate synthase</fullName>
    </alternativeName>
</protein>
<dbReference type="GO" id="GO:0005737">
    <property type="term" value="C:cytoplasm"/>
    <property type="evidence" value="ECO:0007669"/>
    <property type="project" value="UniProtKB-SubCell"/>
</dbReference>
<keyword evidence="6 13" id="KW-0808">Transferase</keyword>
<evidence type="ECO:0000256" key="7">
    <source>
        <dbReference type="ARBA" id="ARBA00022694"/>
    </source>
</evidence>
<keyword evidence="8 13" id="KW-0548">Nucleotidyltransferase</keyword>
<evidence type="ECO:0000256" key="3">
    <source>
        <dbReference type="ARBA" id="ARBA00012584"/>
    </source>
</evidence>
<keyword evidence="7 13" id="KW-0819">tRNA processing</keyword>
<dbReference type="InterPro" id="IPR017945">
    <property type="entry name" value="DHBP_synth_RibB-like_a/b_dom"/>
</dbReference>
<evidence type="ECO:0000256" key="8">
    <source>
        <dbReference type="ARBA" id="ARBA00022695"/>
    </source>
</evidence>
<keyword evidence="9 13" id="KW-0547">Nucleotide-binding</keyword>
<keyword evidence="10 13" id="KW-0067">ATP-binding</keyword>
<evidence type="ECO:0000313" key="17">
    <source>
        <dbReference type="Proteomes" id="UP000015454"/>
    </source>
</evidence>
<dbReference type="GO" id="GO:0006450">
    <property type="term" value="P:regulation of translational fidelity"/>
    <property type="evidence" value="ECO:0007669"/>
    <property type="project" value="TreeGrafter"/>
</dbReference>
<evidence type="ECO:0000256" key="5">
    <source>
        <dbReference type="ARBA" id="ARBA00022490"/>
    </source>
</evidence>
<dbReference type="InterPro" id="IPR050156">
    <property type="entry name" value="TC-AMP_synthase_SUA5"/>
</dbReference>
<feature type="binding site" evidence="14">
    <location>
        <position position="101"/>
    </location>
    <ligand>
        <name>L-threonine</name>
        <dbReference type="ChEBI" id="CHEBI:57926"/>
    </ligand>
</feature>
<dbReference type="EC" id="2.7.7.87" evidence="3 13"/>
<feature type="binding site" evidence="14">
    <location>
        <position position="18"/>
    </location>
    <ligand>
        <name>L-threonine</name>
        <dbReference type="ChEBI" id="CHEBI:57926"/>
    </ligand>
</feature>
<accession>T0F5Q1</accession>
<comment type="function">
    <text evidence="13">Required for the formation of a threonylcarbamoyl group on adenosine at position 37 (t(6)A37) in tRNAs that read codons beginning with adenine.</text>
</comment>
<feature type="binding site" evidence="14">
    <location>
        <position position="50"/>
    </location>
    <ligand>
        <name>L-threonine</name>
        <dbReference type="ChEBI" id="CHEBI:57926"/>
    </ligand>
</feature>
<feature type="binding site" evidence="14">
    <location>
        <position position="131"/>
    </location>
    <ligand>
        <name>ATP</name>
        <dbReference type="ChEBI" id="CHEBI:30616"/>
    </ligand>
</feature>
<evidence type="ECO:0000256" key="11">
    <source>
        <dbReference type="ARBA" id="ARBA00029774"/>
    </source>
</evidence>
<dbReference type="GO" id="GO:0008033">
    <property type="term" value="P:tRNA processing"/>
    <property type="evidence" value="ECO:0007669"/>
    <property type="project" value="UniProtKB-KW"/>
</dbReference>
<dbReference type="InterPro" id="IPR005145">
    <property type="entry name" value="Sua5_C"/>
</dbReference>
<feature type="domain" description="YrdC-like" evidence="15">
    <location>
        <begin position="1"/>
        <end position="179"/>
    </location>
</feature>
<evidence type="ECO:0000256" key="9">
    <source>
        <dbReference type="ARBA" id="ARBA00022741"/>
    </source>
</evidence>
<dbReference type="PIRSF" id="PIRSF004930">
    <property type="entry name" value="Tln_factor_SUA5"/>
    <property type="match status" value="1"/>
</dbReference>
<dbReference type="EMBL" id="AHMO02000011">
    <property type="protein sequence ID" value="EQA43251.1"/>
    <property type="molecule type" value="Genomic_DNA"/>
</dbReference>
<feature type="binding site" evidence="14">
    <location>
        <position position="45"/>
    </location>
    <ligand>
        <name>ATP</name>
        <dbReference type="ChEBI" id="CHEBI:30616"/>
    </ligand>
</feature>
<name>T0F5Q1_9LEPT</name>
<comment type="catalytic activity">
    <reaction evidence="12 13">
        <text>L-threonine + hydrogencarbonate + ATP = L-threonylcarbamoyladenylate + diphosphate + H2O</text>
        <dbReference type="Rhea" id="RHEA:36407"/>
        <dbReference type="ChEBI" id="CHEBI:15377"/>
        <dbReference type="ChEBI" id="CHEBI:17544"/>
        <dbReference type="ChEBI" id="CHEBI:30616"/>
        <dbReference type="ChEBI" id="CHEBI:33019"/>
        <dbReference type="ChEBI" id="CHEBI:57926"/>
        <dbReference type="ChEBI" id="CHEBI:73682"/>
        <dbReference type="EC" id="2.7.7.87"/>
    </reaction>
</comment>
<organism evidence="16 17">
    <name type="scientific">Leptospira broomii serovar Hurstbridge str. 5399</name>
    <dbReference type="NCBI Taxonomy" id="1049789"/>
    <lineage>
        <taxon>Bacteria</taxon>
        <taxon>Pseudomonadati</taxon>
        <taxon>Spirochaetota</taxon>
        <taxon>Spirochaetia</taxon>
        <taxon>Leptospirales</taxon>
        <taxon>Leptospiraceae</taxon>
        <taxon>Leptospira</taxon>
    </lineage>
</organism>
<evidence type="ECO:0000256" key="12">
    <source>
        <dbReference type="ARBA" id="ARBA00048366"/>
    </source>
</evidence>
<dbReference type="Pfam" id="PF03481">
    <property type="entry name" value="Sua5_C"/>
    <property type="match status" value="1"/>
</dbReference>
<evidence type="ECO:0000256" key="13">
    <source>
        <dbReference type="PIRNR" id="PIRNR004930"/>
    </source>
</evidence>
<feature type="binding site" evidence="14">
    <location>
        <position position="97"/>
    </location>
    <ligand>
        <name>ATP</name>
        <dbReference type="ChEBI" id="CHEBI:30616"/>
    </ligand>
</feature>
<dbReference type="PANTHER" id="PTHR17490">
    <property type="entry name" value="SUA5"/>
    <property type="match status" value="1"/>
</dbReference>
<feature type="binding site" evidence="14">
    <location>
        <position position="123"/>
    </location>
    <ligand>
        <name>ATP</name>
        <dbReference type="ChEBI" id="CHEBI:30616"/>
    </ligand>
</feature>
<dbReference type="Pfam" id="PF01300">
    <property type="entry name" value="Sua5_yciO_yrdC"/>
    <property type="match status" value="1"/>
</dbReference>
<dbReference type="GO" id="GO:0000049">
    <property type="term" value="F:tRNA binding"/>
    <property type="evidence" value="ECO:0007669"/>
    <property type="project" value="TreeGrafter"/>
</dbReference>
<dbReference type="GO" id="GO:0005524">
    <property type="term" value="F:ATP binding"/>
    <property type="evidence" value="ECO:0007669"/>
    <property type="project" value="UniProtKB-UniRule"/>
</dbReference>
<feature type="binding site" evidence="14">
    <location>
        <position position="121"/>
    </location>
    <ligand>
        <name>L-threonine</name>
        <dbReference type="ChEBI" id="CHEBI:57926"/>
    </ligand>
</feature>
<dbReference type="PANTHER" id="PTHR17490:SF16">
    <property type="entry name" value="THREONYLCARBAMOYL-AMP SYNTHASE"/>
    <property type="match status" value="1"/>
</dbReference>
<dbReference type="Proteomes" id="UP000015454">
    <property type="component" value="Unassembled WGS sequence"/>
</dbReference>
<keyword evidence="17" id="KW-1185">Reference proteome</keyword>
<dbReference type="Gene3D" id="3.90.870.10">
    <property type="entry name" value="DHBP synthase"/>
    <property type="match status" value="1"/>
</dbReference>
<dbReference type="InterPro" id="IPR038385">
    <property type="entry name" value="Sua5/YwlC_C"/>
</dbReference>
<evidence type="ECO:0000256" key="6">
    <source>
        <dbReference type="ARBA" id="ARBA00022679"/>
    </source>
</evidence>
<evidence type="ECO:0000313" key="16">
    <source>
        <dbReference type="EMBL" id="EQA43251.1"/>
    </source>
</evidence>
<gene>
    <name evidence="16" type="ORF">LEP1GSC050_1373</name>
</gene>
<evidence type="ECO:0000256" key="2">
    <source>
        <dbReference type="ARBA" id="ARBA00007663"/>
    </source>
</evidence>
<proteinExistence type="inferred from homology"/>
<evidence type="ECO:0000259" key="15">
    <source>
        <dbReference type="PROSITE" id="PS51163"/>
    </source>
</evidence>
<dbReference type="GO" id="GO:0003725">
    <property type="term" value="F:double-stranded RNA binding"/>
    <property type="evidence" value="ECO:0007669"/>
    <property type="project" value="UniProtKB-UniRule"/>
</dbReference>
<evidence type="ECO:0000256" key="14">
    <source>
        <dbReference type="PIRSR" id="PIRSR004930-1"/>
    </source>
</evidence>
<dbReference type="Gene3D" id="3.40.50.11030">
    <property type="entry name" value="Threonylcarbamoyl-AMP synthase, C-terminal domain"/>
    <property type="match status" value="1"/>
</dbReference>
<dbReference type="STRING" id="1049789.LEP1GSC050_1373"/>
<dbReference type="SUPFAM" id="SSF55821">
    <property type="entry name" value="YrdC/RibB"/>
    <property type="match status" value="1"/>
</dbReference>
<dbReference type="InterPro" id="IPR006070">
    <property type="entry name" value="Sua5-like_dom"/>
</dbReference>
<dbReference type="AlphaFoldDB" id="T0F5Q1"/>
<dbReference type="GO" id="GO:0061710">
    <property type="term" value="F:L-threonylcarbamoyladenylate synthase"/>
    <property type="evidence" value="ECO:0007669"/>
    <property type="project" value="UniProtKB-EC"/>
</dbReference>
<comment type="caution">
    <text evidence="16">The sequence shown here is derived from an EMBL/GenBank/DDBJ whole genome shotgun (WGS) entry which is preliminary data.</text>
</comment>
<comment type="subcellular location">
    <subcellularLocation>
        <location evidence="1 13">Cytoplasm</location>
    </subcellularLocation>
</comment>
<dbReference type="InterPro" id="IPR010923">
    <property type="entry name" value="T(6)A37_SUA5"/>
</dbReference>
<feature type="binding site" evidence="14">
    <location>
        <position position="213"/>
    </location>
    <ligand>
        <name>ATP</name>
        <dbReference type="ChEBI" id="CHEBI:30616"/>
    </ligand>
</feature>
<evidence type="ECO:0000256" key="4">
    <source>
        <dbReference type="ARBA" id="ARBA00015492"/>
    </source>
</evidence>
<feature type="binding site" evidence="14">
    <location>
        <position position="41"/>
    </location>
    <ligand>
        <name>ATP</name>
        <dbReference type="ChEBI" id="CHEBI:30616"/>
    </ligand>
</feature>
<dbReference type="NCBIfam" id="TIGR00057">
    <property type="entry name" value="L-threonylcarbamoyladenylate synthase"/>
    <property type="match status" value="1"/>
</dbReference>
<keyword evidence="5 13" id="KW-0963">Cytoplasm</keyword>